<keyword evidence="6" id="KW-1185">Reference proteome</keyword>
<evidence type="ECO:0000256" key="2">
    <source>
        <dbReference type="ARBA" id="ARBA00022857"/>
    </source>
</evidence>
<dbReference type="InterPro" id="IPR050765">
    <property type="entry name" value="Riboflavin_Biosynth_HTPR"/>
</dbReference>
<comment type="caution">
    <text evidence="5">The sequence shown here is derived from an EMBL/GenBank/DDBJ whole genome shotgun (WGS) entry which is preliminary data.</text>
</comment>
<keyword evidence="3" id="KW-0560">Oxidoreductase</keyword>
<dbReference type="PANTHER" id="PTHR38011">
    <property type="entry name" value="DIHYDROFOLATE REDUCTASE FAMILY PROTEIN (AFU_ORTHOLOGUE AFUA_8G06820)"/>
    <property type="match status" value="1"/>
</dbReference>
<accession>A0ABW2KY11</accession>
<dbReference type="RefSeq" id="WP_377359611.1">
    <property type="nucleotide sequence ID" value="NZ_JBHTCM010000011.1"/>
</dbReference>
<dbReference type="Pfam" id="PF01872">
    <property type="entry name" value="RibD_C"/>
    <property type="match status" value="1"/>
</dbReference>
<reference evidence="6" key="1">
    <citation type="journal article" date="2019" name="Int. J. Syst. Evol. Microbiol.">
        <title>The Global Catalogue of Microorganisms (GCM) 10K type strain sequencing project: providing services to taxonomists for standard genome sequencing and annotation.</title>
        <authorList>
            <consortium name="The Broad Institute Genomics Platform"/>
            <consortium name="The Broad Institute Genome Sequencing Center for Infectious Disease"/>
            <person name="Wu L."/>
            <person name="Ma J."/>
        </authorList>
    </citation>
    <scope>NUCLEOTIDE SEQUENCE [LARGE SCALE GENOMIC DNA]</scope>
    <source>
        <strain evidence="6">CGMCC 1.16275</strain>
    </source>
</reference>
<dbReference type="PANTHER" id="PTHR38011:SF7">
    <property type="entry name" value="2,5-DIAMINO-6-RIBOSYLAMINO-4(3H)-PYRIMIDINONE 5'-PHOSPHATE REDUCTASE"/>
    <property type="match status" value="1"/>
</dbReference>
<dbReference type="InterPro" id="IPR002734">
    <property type="entry name" value="RibDG_C"/>
</dbReference>
<dbReference type="EMBL" id="JBHTCM010000011">
    <property type="protein sequence ID" value="MFC7334071.1"/>
    <property type="molecule type" value="Genomic_DNA"/>
</dbReference>
<sequence length="226" mass="23625">MDLVQVSVAMSLDGCIDRAGGERLVLSGAEDLREVHAARAAADAVLVGAGTLRRDDPRLTVRFPDLRQARLDRGLPADPARVALTRSGAIDPGGAFFAGDGRRFVLCPAEVAPGLRRRLGAVATVLPLERTDAPSIVAALEGVGIGRLLVEGGTQVLTLFLASGCFHRLRLAVAPFFVGQAGAPRLAAAADYLHGGDRRLRVVATRSVGGIAVIELENDAAVPRSR</sequence>
<evidence type="ECO:0000259" key="4">
    <source>
        <dbReference type="Pfam" id="PF01872"/>
    </source>
</evidence>
<feature type="domain" description="Bacterial bifunctional deaminase-reductase C-terminal" evidence="4">
    <location>
        <begin position="4"/>
        <end position="201"/>
    </location>
</feature>
<protein>
    <submittedName>
        <fullName evidence="5">RibD family protein</fullName>
    </submittedName>
</protein>
<organism evidence="5 6">
    <name type="scientific">Rhodocista pekingensis</name>
    <dbReference type="NCBI Taxonomy" id="201185"/>
    <lineage>
        <taxon>Bacteria</taxon>
        <taxon>Pseudomonadati</taxon>
        <taxon>Pseudomonadota</taxon>
        <taxon>Alphaproteobacteria</taxon>
        <taxon>Rhodospirillales</taxon>
        <taxon>Azospirillaceae</taxon>
        <taxon>Rhodocista</taxon>
    </lineage>
</organism>
<evidence type="ECO:0000256" key="3">
    <source>
        <dbReference type="ARBA" id="ARBA00023002"/>
    </source>
</evidence>
<dbReference type="InterPro" id="IPR024072">
    <property type="entry name" value="DHFR-like_dom_sf"/>
</dbReference>
<evidence type="ECO:0000313" key="5">
    <source>
        <dbReference type="EMBL" id="MFC7334071.1"/>
    </source>
</evidence>
<comment type="pathway">
    <text evidence="1">Cofactor biosynthesis; riboflavin biosynthesis.</text>
</comment>
<name>A0ABW2KY11_9PROT</name>
<dbReference type="SUPFAM" id="SSF53597">
    <property type="entry name" value="Dihydrofolate reductase-like"/>
    <property type="match status" value="1"/>
</dbReference>
<evidence type="ECO:0000313" key="6">
    <source>
        <dbReference type="Proteomes" id="UP001596456"/>
    </source>
</evidence>
<proteinExistence type="predicted"/>
<keyword evidence="2" id="KW-0521">NADP</keyword>
<dbReference type="Gene3D" id="3.40.430.10">
    <property type="entry name" value="Dihydrofolate Reductase, subunit A"/>
    <property type="match status" value="1"/>
</dbReference>
<evidence type="ECO:0000256" key="1">
    <source>
        <dbReference type="ARBA" id="ARBA00005104"/>
    </source>
</evidence>
<dbReference type="Proteomes" id="UP001596456">
    <property type="component" value="Unassembled WGS sequence"/>
</dbReference>
<gene>
    <name evidence="5" type="ORF">ACFQPS_12940</name>
</gene>